<dbReference type="GeneID" id="30965458"/>
<dbReference type="Proteomes" id="UP000095038">
    <property type="component" value="Unassembled WGS sequence"/>
</dbReference>
<reference evidence="7" key="1">
    <citation type="submission" date="2016-05" db="EMBL/GenBank/DDBJ databases">
        <title>Comparative genomics of biotechnologically important yeasts.</title>
        <authorList>
            <consortium name="DOE Joint Genome Institute"/>
            <person name="Riley R."/>
            <person name="Haridas S."/>
            <person name="Wolfe K.H."/>
            <person name="Lopes M.R."/>
            <person name="Hittinger C.T."/>
            <person name="Goker M."/>
            <person name="Salamov A."/>
            <person name="Wisecaver J."/>
            <person name="Long T.M."/>
            <person name="Aerts A.L."/>
            <person name="Barry K."/>
            <person name="Choi C."/>
            <person name="Clum A."/>
            <person name="Coughlan A.Y."/>
            <person name="Deshpande S."/>
            <person name="Douglass A.P."/>
            <person name="Hanson S.J."/>
            <person name="Klenk H.-P."/>
            <person name="Labutti K."/>
            <person name="Lapidus A."/>
            <person name="Lindquist E."/>
            <person name="Lipzen A."/>
            <person name="Meier-Kolthoff J.P."/>
            <person name="Ohm R.A."/>
            <person name="Otillar R.P."/>
            <person name="Pangilinan J."/>
            <person name="Peng Y."/>
            <person name="Rokas A."/>
            <person name="Rosa C.A."/>
            <person name="Scheuner C."/>
            <person name="Sibirny A.A."/>
            <person name="Slot J.C."/>
            <person name="Stielow J.B."/>
            <person name="Sun H."/>
            <person name="Kurtzman C.P."/>
            <person name="Blackwell M."/>
            <person name="Grigoriev I.V."/>
            <person name="Jeffries T.W."/>
        </authorList>
    </citation>
    <scope>NUCLEOTIDE SEQUENCE [LARGE SCALE GENOMIC DNA]</scope>
    <source>
        <strain evidence="7">DSM 1968</strain>
    </source>
</reference>
<evidence type="ECO:0000256" key="4">
    <source>
        <dbReference type="ARBA" id="ARBA00023242"/>
    </source>
</evidence>
<gene>
    <name evidence="6" type="ORF">ASCRUDRAFT_70664</name>
</gene>
<dbReference type="InterPro" id="IPR040453">
    <property type="entry name" value="Mnd1_HTH"/>
</dbReference>
<evidence type="ECO:0000256" key="3">
    <source>
        <dbReference type="ARBA" id="ARBA00023054"/>
    </source>
</evidence>
<evidence type="ECO:0000259" key="5">
    <source>
        <dbReference type="Pfam" id="PF03962"/>
    </source>
</evidence>
<dbReference type="GO" id="GO:0005634">
    <property type="term" value="C:nucleus"/>
    <property type="evidence" value="ECO:0007669"/>
    <property type="project" value="UniProtKB-SubCell"/>
</dbReference>
<protein>
    <submittedName>
        <fullName evidence="6">Meiotic nuclear division protein 1</fullName>
    </submittedName>
</protein>
<dbReference type="InterPro" id="IPR005647">
    <property type="entry name" value="Mnd1"/>
</dbReference>
<feature type="domain" description="Mnd1 HTH" evidence="5">
    <location>
        <begin position="39"/>
        <end position="98"/>
    </location>
</feature>
<keyword evidence="7" id="KW-1185">Reference proteome</keyword>
<dbReference type="GO" id="GO:0003690">
    <property type="term" value="F:double-stranded DNA binding"/>
    <property type="evidence" value="ECO:0007669"/>
    <property type="project" value="InterPro"/>
</dbReference>
<sequence>MIALFQDKFSENSRYININCLLKPPKKKGLSLEEKKLKLLEFFKKEHNFYTIKEVESLGSKYIGVNSMQMKEILQHLIDDSLIKFEKCGITNFYWCFEFDLTKSINSNYSNLIKRKTTLIENNQVLAEKIKKEKLSRVNELTANQLLMVKEQLKINNDNGNNDINRNYLLAKVKEFSNDLEKKLQILNDYTENDPRNLDEKINQLTKIGYNIDLITDNIDLLISYWVNNKNLETSALKKEFNIPDEFIDLPNINQFLNN</sequence>
<evidence type="ECO:0000256" key="1">
    <source>
        <dbReference type="ARBA" id="ARBA00004123"/>
    </source>
</evidence>
<dbReference type="OrthoDB" id="9978204at2759"/>
<evidence type="ECO:0000313" key="7">
    <source>
        <dbReference type="Proteomes" id="UP000095038"/>
    </source>
</evidence>
<dbReference type="RefSeq" id="XP_020047104.1">
    <property type="nucleotide sequence ID" value="XM_020191822.1"/>
</dbReference>
<organism evidence="6 7">
    <name type="scientific">Ascoidea rubescens DSM 1968</name>
    <dbReference type="NCBI Taxonomy" id="1344418"/>
    <lineage>
        <taxon>Eukaryota</taxon>
        <taxon>Fungi</taxon>
        <taxon>Dikarya</taxon>
        <taxon>Ascomycota</taxon>
        <taxon>Saccharomycotina</taxon>
        <taxon>Saccharomycetes</taxon>
        <taxon>Ascoideaceae</taxon>
        <taxon>Ascoidea</taxon>
    </lineage>
</organism>
<dbReference type="GO" id="GO:0007131">
    <property type="term" value="P:reciprocal meiotic recombination"/>
    <property type="evidence" value="ECO:0007669"/>
    <property type="project" value="InterPro"/>
</dbReference>
<comment type="subcellular location">
    <subcellularLocation>
        <location evidence="1">Nucleus</location>
    </subcellularLocation>
</comment>
<dbReference type="Pfam" id="PF03962">
    <property type="entry name" value="Mnd1"/>
    <property type="match status" value="1"/>
</dbReference>
<dbReference type="InParanoid" id="A0A1D2VH38"/>
<comment type="similarity">
    <text evidence="2">Belongs to the MND1 family.</text>
</comment>
<dbReference type="EMBL" id="KV454481">
    <property type="protein sequence ID" value="ODV60797.1"/>
    <property type="molecule type" value="Genomic_DNA"/>
</dbReference>
<evidence type="ECO:0000313" key="6">
    <source>
        <dbReference type="EMBL" id="ODV60797.1"/>
    </source>
</evidence>
<dbReference type="PIRSF" id="PIRSF026991">
    <property type="entry name" value="Mnd1"/>
    <property type="match status" value="1"/>
</dbReference>
<keyword evidence="4" id="KW-0539">Nucleus</keyword>
<evidence type="ECO:0000256" key="2">
    <source>
        <dbReference type="ARBA" id="ARBA00005981"/>
    </source>
</evidence>
<dbReference type="STRING" id="1344418.A0A1D2VH38"/>
<dbReference type="AlphaFoldDB" id="A0A1D2VH38"/>
<dbReference type="FunCoup" id="A0A1D2VH38">
    <property type="interactions" value="186"/>
</dbReference>
<name>A0A1D2VH38_9ASCO</name>
<proteinExistence type="inferred from homology"/>
<accession>A0A1D2VH38</accession>
<keyword evidence="3" id="KW-0175">Coiled coil</keyword>